<comment type="subcellular location">
    <subcellularLocation>
        <location evidence="1">Membrane</location>
        <topology evidence="1">Multi-pass membrane protein</topology>
    </subcellularLocation>
</comment>
<feature type="transmembrane region" description="Helical" evidence="10">
    <location>
        <begin position="769"/>
        <end position="791"/>
    </location>
</feature>
<keyword evidence="5 10" id="KW-0472">Membrane</keyword>
<feature type="transmembrane region" description="Helical" evidence="10">
    <location>
        <begin position="703"/>
        <end position="728"/>
    </location>
</feature>
<reference evidence="13" key="1">
    <citation type="submission" date="2020-06" db="EMBL/GenBank/DDBJ databases">
        <authorList>
            <consortium name="Plant Systems Biology data submission"/>
        </authorList>
    </citation>
    <scope>NUCLEOTIDE SEQUENCE</scope>
    <source>
        <strain evidence="13">D6</strain>
    </source>
</reference>
<evidence type="ECO:0000256" key="1">
    <source>
        <dbReference type="ARBA" id="ARBA00004141"/>
    </source>
</evidence>
<dbReference type="Gene3D" id="3.40.50.2300">
    <property type="match status" value="2"/>
</dbReference>
<evidence type="ECO:0000313" key="14">
    <source>
        <dbReference type="Proteomes" id="UP001153069"/>
    </source>
</evidence>
<dbReference type="GO" id="GO:0004965">
    <property type="term" value="F:G protein-coupled GABA receptor activity"/>
    <property type="evidence" value="ECO:0007669"/>
    <property type="project" value="InterPro"/>
</dbReference>
<feature type="signal peptide" evidence="11">
    <location>
        <begin position="1"/>
        <end position="31"/>
    </location>
</feature>
<evidence type="ECO:0000259" key="12">
    <source>
        <dbReference type="PROSITE" id="PS50259"/>
    </source>
</evidence>
<keyword evidence="6 13" id="KW-0675">Receptor</keyword>
<evidence type="ECO:0000256" key="2">
    <source>
        <dbReference type="ARBA" id="ARBA00022692"/>
    </source>
</evidence>
<comment type="caution">
    <text evidence="13">The sequence shown here is derived from an EMBL/GenBank/DDBJ whole genome shotgun (WGS) entry which is preliminary data.</text>
</comment>
<accession>A0A9N8ESX3</accession>
<dbReference type="SUPFAM" id="SSF53822">
    <property type="entry name" value="Periplasmic binding protein-like I"/>
    <property type="match status" value="1"/>
</dbReference>
<evidence type="ECO:0000256" key="9">
    <source>
        <dbReference type="SAM" id="MobiDB-lite"/>
    </source>
</evidence>
<evidence type="ECO:0000256" key="4">
    <source>
        <dbReference type="ARBA" id="ARBA00023040"/>
    </source>
</evidence>
<keyword evidence="8" id="KW-0807">Transducer</keyword>
<proteinExistence type="predicted"/>
<evidence type="ECO:0000256" key="3">
    <source>
        <dbReference type="ARBA" id="ARBA00022989"/>
    </source>
</evidence>
<evidence type="ECO:0000256" key="7">
    <source>
        <dbReference type="ARBA" id="ARBA00023180"/>
    </source>
</evidence>
<keyword evidence="14" id="KW-1185">Reference proteome</keyword>
<feature type="transmembrane region" description="Helical" evidence="10">
    <location>
        <begin position="656"/>
        <end position="676"/>
    </location>
</feature>
<dbReference type="Proteomes" id="UP001153069">
    <property type="component" value="Unassembled WGS sequence"/>
</dbReference>
<dbReference type="InterPro" id="IPR002455">
    <property type="entry name" value="GPCR3_GABA-B"/>
</dbReference>
<evidence type="ECO:0000256" key="5">
    <source>
        <dbReference type="ARBA" id="ARBA00023136"/>
    </source>
</evidence>
<evidence type="ECO:0000313" key="13">
    <source>
        <dbReference type="EMBL" id="CAB9526143.1"/>
    </source>
</evidence>
<feature type="transmembrane region" description="Helical" evidence="10">
    <location>
        <begin position="740"/>
        <end position="763"/>
    </location>
</feature>
<dbReference type="GO" id="GO:0038039">
    <property type="term" value="C:G protein-coupled receptor heterodimeric complex"/>
    <property type="evidence" value="ECO:0007669"/>
    <property type="project" value="TreeGrafter"/>
</dbReference>
<dbReference type="PROSITE" id="PS50259">
    <property type="entry name" value="G_PROTEIN_RECEP_F3_4"/>
    <property type="match status" value="1"/>
</dbReference>
<gene>
    <name evidence="13" type="ORF">SEMRO_1784_G297340.1</name>
</gene>
<evidence type="ECO:0000256" key="6">
    <source>
        <dbReference type="ARBA" id="ARBA00023170"/>
    </source>
</evidence>
<dbReference type="InterPro" id="IPR017978">
    <property type="entry name" value="GPCR_3_C"/>
</dbReference>
<protein>
    <submittedName>
        <fullName evidence="13">Gamma-aminobutyric acid (GABA) B receptor</fullName>
    </submittedName>
</protein>
<dbReference type="InterPro" id="IPR001828">
    <property type="entry name" value="ANF_lig-bd_rcpt"/>
</dbReference>
<dbReference type="Pfam" id="PF01094">
    <property type="entry name" value="ANF_receptor"/>
    <property type="match status" value="1"/>
</dbReference>
<dbReference type="OrthoDB" id="48782at2759"/>
<feature type="transmembrane region" description="Helical" evidence="10">
    <location>
        <begin position="544"/>
        <end position="567"/>
    </location>
</feature>
<dbReference type="Pfam" id="PF00003">
    <property type="entry name" value="7tm_3"/>
    <property type="match status" value="1"/>
</dbReference>
<name>A0A9N8ESX3_9STRA</name>
<keyword evidence="2 10" id="KW-0812">Transmembrane</keyword>
<feature type="transmembrane region" description="Helical" evidence="10">
    <location>
        <begin position="579"/>
        <end position="597"/>
    </location>
</feature>
<dbReference type="AlphaFoldDB" id="A0A9N8ESX3"/>
<evidence type="ECO:0000256" key="10">
    <source>
        <dbReference type="SAM" id="Phobius"/>
    </source>
</evidence>
<keyword evidence="3 10" id="KW-1133">Transmembrane helix</keyword>
<keyword evidence="11" id="KW-0732">Signal</keyword>
<keyword evidence="4" id="KW-0297">G-protein coupled receptor</keyword>
<dbReference type="PANTHER" id="PTHR10519">
    <property type="entry name" value="GABA-B RECEPTOR"/>
    <property type="match status" value="1"/>
</dbReference>
<feature type="domain" description="G-protein coupled receptors family 3 profile" evidence="12">
    <location>
        <begin position="614"/>
        <end position="798"/>
    </location>
</feature>
<feature type="compositionally biased region" description="Low complexity" evidence="9">
    <location>
        <begin position="874"/>
        <end position="884"/>
    </location>
</feature>
<sequence>MIPSLPSRRPSSGRVLIWGLCCALLSGHCQGDIGQDGRISLLVAVPLTQNNEHVDPGWMHMASAVLAMDHFNTRNSSVVPELRQYRDCPIQFDPHNITVMDTGTNSHLAMEHLTRLVRQGYVPDAIAGPYNDLPALELSSFATGLKVPIVSHRASNYNLVRPVQHPYFTQLNPDLYGQMAFLGRYLVALENRSNYIAVVHGLDDATLQRVEILKGVLWAQYGIDTVRTFSYLSPATPMEGSLNRDIATALQGVNDSGYRTIIWMTAHTDADVVEMGTAAGNLGLDQGHHLWVVPGGVEITYFIYNVLYRAAKEAGTEESWWKFLQGAAYLRLVDRFQALAASGDDAFNQTLHSQNASFVQRLRELNPIPNYFDKVWDPQVMQSTFPPDDIFQQITYPLPGSSFMYDAVMAIGIGACNAAALVSSVTNNDTTTITTTSITGDALLEGIQSAHFTGASGEVRFHNLQGNPGSRNGSTVYYGISNLLPFGIDVNDTSQLAEESAFYHPDTREFVHVNPFYYADGTTHPPLPLRNTPDQNYLSRGIRAVGLTLFGIATGAVFVSVVFITVYRKHRIIVASQPPLLYLLCLGSAVLSLDILLSSFDESYGWTDDMLDKACLAIPWMDTMGHLMVYCALFTKLWRVQRVLQFKRRQIKVSQVMWPAAVLILAAIIILAVWSATGDHGWERTIIDPTTGESIGSCHMGQIAMFVIPLTIVNFIPTLLTLVMAWKTHDVDDLYSESKWIFPLILVQFQVILVGAPVMVLLHNLSTDGYFIGSALMTFTFPITNMGLICLPKMVAVINDGKSRDSVVSRGSRANGRVSGLSYNNDTNYNINATTNYEVSVADPTNRSSNPSACLPSTVDDPGAWINTSADNTPQSAPPNAAVPVPLPDTKMQIVTMH</sequence>
<keyword evidence="7" id="KW-0325">Glycoprotein</keyword>
<dbReference type="EMBL" id="CAICTM010001782">
    <property type="protein sequence ID" value="CAB9526143.1"/>
    <property type="molecule type" value="Genomic_DNA"/>
</dbReference>
<dbReference type="PANTHER" id="PTHR10519:SF20">
    <property type="entry name" value="G-PROTEIN COUPLED RECEPTOR 156-RELATED"/>
    <property type="match status" value="1"/>
</dbReference>
<feature type="chain" id="PRO_5040194325" evidence="11">
    <location>
        <begin position="32"/>
        <end position="898"/>
    </location>
</feature>
<evidence type="ECO:0000256" key="11">
    <source>
        <dbReference type="SAM" id="SignalP"/>
    </source>
</evidence>
<feature type="region of interest" description="Disordered" evidence="9">
    <location>
        <begin position="863"/>
        <end position="886"/>
    </location>
</feature>
<dbReference type="InterPro" id="IPR028082">
    <property type="entry name" value="Peripla_BP_I"/>
</dbReference>
<organism evidence="13 14">
    <name type="scientific">Seminavis robusta</name>
    <dbReference type="NCBI Taxonomy" id="568900"/>
    <lineage>
        <taxon>Eukaryota</taxon>
        <taxon>Sar</taxon>
        <taxon>Stramenopiles</taxon>
        <taxon>Ochrophyta</taxon>
        <taxon>Bacillariophyta</taxon>
        <taxon>Bacillariophyceae</taxon>
        <taxon>Bacillariophycidae</taxon>
        <taxon>Naviculales</taxon>
        <taxon>Naviculaceae</taxon>
        <taxon>Seminavis</taxon>
    </lineage>
</organism>
<feature type="transmembrane region" description="Helical" evidence="10">
    <location>
        <begin position="617"/>
        <end position="635"/>
    </location>
</feature>
<evidence type="ECO:0000256" key="8">
    <source>
        <dbReference type="ARBA" id="ARBA00023224"/>
    </source>
</evidence>